<protein>
    <submittedName>
        <fullName evidence="4">Clp protease ClpP</fullName>
    </submittedName>
</protein>
<dbReference type="AlphaFoldDB" id="A0AAW4Z1J6"/>
<evidence type="ECO:0000256" key="2">
    <source>
        <dbReference type="ARBA" id="ARBA00022801"/>
    </source>
</evidence>
<reference evidence="4" key="1">
    <citation type="submission" date="2021-07" db="EMBL/GenBank/DDBJ databases">
        <title>Comparative genomics of Bacteroides fragilis group isolates reveals species-dependent resistance mechanisms and validates clinical tools for resistance prediction.</title>
        <authorList>
            <person name="Wallace M.J."/>
            <person name="Jean S."/>
            <person name="Wallace M.A."/>
            <person name="Carey-Ann B.D."/>
            <person name="Dantas G."/>
        </authorList>
    </citation>
    <scope>NUCLEOTIDE SEQUENCE</scope>
    <source>
        <strain evidence="4">BJH_160</strain>
    </source>
</reference>
<dbReference type="NCBIfam" id="NF045542">
    <property type="entry name" value="Clp_rel_HeadMat"/>
    <property type="match status" value="1"/>
</dbReference>
<organism evidence="4 5">
    <name type="scientific">Bacteroides thetaiotaomicron</name>
    <dbReference type="NCBI Taxonomy" id="818"/>
    <lineage>
        <taxon>Bacteria</taxon>
        <taxon>Pseudomonadati</taxon>
        <taxon>Bacteroidota</taxon>
        <taxon>Bacteroidia</taxon>
        <taxon>Bacteroidales</taxon>
        <taxon>Bacteroidaceae</taxon>
        <taxon>Bacteroides</taxon>
    </lineage>
</organism>
<keyword evidence="3" id="KW-0720">Serine protease</keyword>
<dbReference type="PANTHER" id="PTHR10381:SF70">
    <property type="entry name" value="ATP-DEPENDENT CLP PROTEASE PROTEOLYTIC SUBUNIT"/>
    <property type="match status" value="1"/>
</dbReference>
<evidence type="ECO:0000313" key="4">
    <source>
        <dbReference type="EMBL" id="MCE9237567.1"/>
    </source>
</evidence>
<dbReference type="GO" id="GO:0009368">
    <property type="term" value="C:endopeptidase Clp complex"/>
    <property type="evidence" value="ECO:0007669"/>
    <property type="project" value="TreeGrafter"/>
</dbReference>
<dbReference type="CDD" id="cd07016">
    <property type="entry name" value="S14_ClpP_1"/>
    <property type="match status" value="1"/>
</dbReference>
<dbReference type="GO" id="GO:0004176">
    <property type="term" value="F:ATP-dependent peptidase activity"/>
    <property type="evidence" value="ECO:0007669"/>
    <property type="project" value="TreeGrafter"/>
</dbReference>
<evidence type="ECO:0000256" key="3">
    <source>
        <dbReference type="ARBA" id="ARBA00022825"/>
    </source>
</evidence>
<keyword evidence="1 4" id="KW-0645">Protease</keyword>
<evidence type="ECO:0000256" key="1">
    <source>
        <dbReference type="ARBA" id="ARBA00022670"/>
    </source>
</evidence>
<keyword evidence="2" id="KW-0378">Hydrolase</keyword>
<dbReference type="GO" id="GO:0004252">
    <property type="term" value="F:serine-type endopeptidase activity"/>
    <property type="evidence" value="ECO:0007669"/>
    <property type="project" value="TreeGrafter"/>
</dbReference>
<evidence type="ECO:0000313" key="5">
    <source>
        <dbReference type="Proteomes" id="UP001200544"/>
    </source>
</evidence>
<sequence length="427" mass="48642">MKNLFSKSGTFGNYIPGDDGSVSILLYGDIGEKAGVDSESIVSQLMQLSKEYSSIDVRINSNGGDVFSGFAIYNALKSCKANITIYVDGLAASMAGAIALCGKPVYMSRNARLMLHGVSVGIHGNKQELARIIDQIKGLEDSLADMLSARMQIPKEEVKLRFFDGTDHWFSAEEALREGLIDGISEPWSELKGLEVNNKNPQEIYSMYYNHFVNMNNPTDFLNKVKSIPLFSSMNETEIVDYLTVFAQNDEMCISSKAALQFACKRGYITEDECTSMYAILGNDTRKTAQYIKSKQDIYDKEFHNKYVEYMDEQTGYPNNRFIPAFVHDKEVENLAKHDFKAFKKMVERCPKWKSVEDYLGLPLSEGQKRRLKGAPRPTYHNDIDMNIRADRSLWGLEEYRKYAPEELRHNPKLYARLLEQEKNKNK</sequence>
<comment type="caution">
    <text evidence="4">The sequence shown here is derived from an EMBL/GenBank/DDBJ whole genome shotgun (WGS) entry which is preliminary data.</text>
</comment>
<dbReference type="Pfam" id="PF00574">
    <property type="entry name" value="CLP_protease"/>
    <property type="match status" value="1"/>
</dbReference>
<proteinExistence type="predicted"/>
<dbReference type="PANTHER" id="PTHR10381">
    <property type="entry name" value="ATP-DEPENDENT CLP PROTEASE PROTEOLYTIC SUBUNIT"/>
    <property type="match status" value="1"/>
</dbReference>
<dbReference type="InterPro" id="IPR023562">
    <property type="entry name" value="ClpP/TepA"/>
</dbReference>
<dbReference type="GO" id="GO:0051117">
    <property type="term" value="F:ATPase binding"/>
    <property type="evidence" value="ECO:0007669"/>
    <property type="project" value="TreeGrafter"/>
</dbReference>
<dbReference type="Proteomes" id="UP001200544">
    <property type="component" value="Unassembled WGS sequence"/>
</dbReference>
<gene>
    <name evidence="4" type="ORF">K0H07_10435</name>
</gene>
<dbReference type="RefSeq" id="WP_217741518.1">
    <property type="nucleotide sequence ID" value="NZ_BAABZI010000001.1"/>
</dbReference>
<dbReference type="GO" id="GO:0006515">
    <property type="term" value="P:protein quality control for misfolded or incompletely synthesized proteins"/>
    <property type="evidence" value="ECO:0007669"/>
    <property type="project" value="TreeGrafter"/>
</dbReference>
<name>A0AAW4Z1J6_BACT4</name>
<accession>A0AAW4Z1J6</accession>
<dbReference type="EMBL" id="JAHYQA010000005">
    <property type="protein sequence ID" value="MCE9237567.1"/>
    <property type="molecule type" value="Genomic_DNA"/>
</dbReference>